<protein>
    <submittedName>
        <fullName evidence="2">Uncharacterized protein</fullName>
    </submittedName>
</protein>
<name>A0A7J8ERC4_MOLMO</name>
<organism evidence="2 3">
    <name type="scientific">Molossus molossus</name>
    <name type="common">Pallas' mastiff bat</name>
    <name type="synonym">Vespertilio molossus</name>
    <dbReference type="NCBI Taxonomy" id="27622"/>
    <lineage>
        <taxon>Eukaryota</taxon>
        <taxon>Metazoa</taxon>
        <taxon>Chordata</taxon>
        <taxon>Craniata</taxon>
        <taxon>Vertebrata</taxon>
        <taxon>Euteleostomi</taxon>
        <taxon>Mammalia</taxon>
        <taxon>Eutheria</taxon>
        <taxon>Laurasiatheria</taxon>
        <taxon>Chiroptera</taxon>
        <taxon>Yangochiroptera</taxon>
        <taxon>Molossidae</taxon>
        <taxon>Molossus</taxon>
    </lineage>
</organism>
<feature type="signal peptide" evidence="1">
    <location>
        <begin position="1"/>
        <end position="30"/>
    </location>
</feature>
<comment type="caution">
    <text evidence="2">The sequence shown here is derived from an EMBL/GenBank/DDBJ whole genome shotgun (WGS) entry which is preliminary data.</text>
</comment>
<evidence type="ECO:0000313" key="2">
    <source>
        <dbReference type="EMBL" id="KAF6438024.1"/>
    </source>
</evidence>
<proteinExistence type="predicted"/>
<feature type="chain" id="PRO_5029699485" evidence="1">
    <location>
        <begin position="31"/>
        <end position="133"/>
    </location>
</feature>
<sequence>MVLEKSQDRCWGISCGVCLFLMCFSFSSDSRVVACDSGEIHCKAPLRLLNIQVSLWTRPHVLVQTRPLNYMWTALLFSNTETTAQRGDFLPPRVHILLIAQWDSLQPDFMVKQEFLALTGVSKLRHVSKHVYP</sequence>
<dbReference type="EMBL" id="JACASF010000013">
    <property type="protein sequence ID" value="KAF6438024.1"/>
    <property type="molecule type" value="Genomic_DNA"/>
</dbReference>
<reference evidence="2 3" key="1">
    <citation type="journal article" date="2020" name="Nature">
        <title>Six reference-quality genomes reveal evolution of bat adaptations.</title>
        <authorList>
            <person name="Jebb D."/>
            <person name="Huang Z."/>
            <person name="Pippel M."/>
            <person name="Hughes G.M."/>
            <person name="Lavrichenko K."/>
            <person name="Devanna P."/>
            <person name="Winkler S."/>
            <person name="Jermiin L.S."/>
            <person name="Skirmuntt E.C."/>
            <person name="Katzourakis A."/>
            <person name="Burkitt-Gray L."/>
            <person name="Ray D.A."/>
            <person name="Sullivan K.A.M."/>
            <person name="Roscito J.G."/>
            <person name="Kirilenko B.M."/>
            <person name="Davalos L.M."/>
            <person name="Corthals A.P."/>
            <person name="Power M.L."/>
            <person name="Jones G."/>
            <person name="Ransome R.D."/>
            <person name="Dechmann D.K.N."/>
            <person name="Locatelli A.G."/>
            <person name="Puechmaille S.J."/>
            <person name="Fedrigo O."/>
            <person name="Jarvis E.D."/>
            <person name="Hiller M."/>
            <person name="Vernes S.C."/>
            <person name="Myers E.W."/>
            <person name="Teeling E.C."/>
        </authorList>
    </citation>
    <scope>NUCLEOTIDE SEQUENCE [LARGE SCALE GENOMIC DNA]</scope>
    <source>
        <strain evidence="2">MMolMol1</strain>
        <tissue evidence="2">Muscle</tissue>
    </source>
</reference>
<evidence type="ECO:0000313" key="3">
    <source>
        <dbReference type="Proteomes" id="UP000550707"/>
    </source>
</evidence>
<keyword evidence="3" id="KW-1185">Reference proteome</keyword>
<dbReference type="InParanoid" id="A0A7J8ERC4"/>
<keyword evidence="1" id="KW-0732">Signal</keyword>
<gene>
    <name evidence="2" type="ORF">HJG59_008716</name>
</gene>
<dbReference type="AlphaFoldDB" id="A0A7J8ERC4"/>
<accession>A0A7J8ERC4</accession>
<evidence type="ECO:0000256" key="1">
    <source>
        <dbReference type="SAM" id="SignalP"/>
    </source>
</evidence>
<dbReference type="Proteomes" id="UP000550707">
    <property type="component" value="Unassembled WGS sequence"/>
</dbReference>